<evidence type="ECO:0000313" key="2">
    <source>
        <dbReference type="Proteomes" id="UP001610563"/>
    </source>
</evidence>
<evidence type="ECO:0000313" key="1">
    <source>
        <dbReference type="EMBL" id="KAL2800104.1"/>
    </source>
</evidence>
<dbReference type="Proteomes" id="UP001610563">
    <property type="component" value="Unassembled WGS sequence"/>
</dbReference>
<proteinExistence type="predicted"/>
<protein>
    <submittedName>
        <fullName evidence="1">Uncharacterized protein</fullName>
    </submittedName>
</protein>
<comment type="caution">
    <text evidence="1">The sequence shown here is derived from an EMBL/GenBank/DDBJ whole genome shotgun (WGS) entry which is preliminary data.</text>
</comment>
<organism evidence="1 2">
    <name type="scientific">Aspergillus keveii</name>
    <dbReference type="NCBI Taxonomy" id="714993"/>
    <lineage>
        <taxon>Eukaryota</taxon>
        <taxon>Fungi</taxon>
        <taxon>Dikarya</taxon>
        <taxon>Ascomycota</taxon>
        <taxon>Pezizomycotina</taxon>
        <taxon>Eurotiomycetes</taxon>
        <taxon>Eurotiomycetidae</taxon>
        <taxon>Eurotiales</taxon>
        <taxon>Aspergillaceae</taxon>
        <taxon>Aspergillus</taxon>
        <taxon>Aspergillus subgen. Nidulantes</taxon>
    </lineage>
</organism>
<keyword evidence="2" id="KW-1185">Reference proteome</keyword>
<dbReference type="EMBL" id="JBFTWV010000004">
    <property type="protein sequence ID" value="KAL2800104.1"/>
    <property type="molecule type" value="Genomic_DNA"/>
</dbReference>
<accession>A0ABR4GM40</accession>
<sequence length="250" mass="28101">MNKGPLIQRSTSLRCRQRVRRSDIEDILARTGFLDGRLNDPQAEGGWCSCPPNTQPNEENMRTSLERIFIGRASELVNHPSSLAKQLRRKLHPDRVYGLRETRHVGEILQTALSGNSPVQDLVARQPHSSDGKPLLFPFLVVEAKGSKASDDWHSICLQTAFPIYTFLNAQQSLRAKAGHQLSRPTSDPLVWFIMSRGEDWRVYLAYQGPTRGVSGATRRATKVVRVWVGCITNLDSALQLLLIVEYLSD</sequence>
<name>A0ABR4GM40_9EURO</name>
<reference evidence="1 2" key="1">
    <citation type="submission" date="2024-07" db="EMBL/GenBank/DDBJ databases">
        <title>Section-level genome sequencing and comparative genomics of Aspergillus sections Usti and Cavernicolus.</title>
        <authorList>
            <consortium name="Lawrence Berkeley National Laboratory"/>
            <person name="Nybo J.L."/>
            <person name="Vesth T.C."/>
            <person name="Theobald S."/>
            <person name="Frisvad J.C."/>
            <person name="Larsen T.O."/>
            <person name="Kjaerboelling I."/>
            <person name="Rothschild-Mancinelli K."/>
            <person name="Lyhne E.K."/>
            <person name="Kogle M.E."/>
            <person name="Barry K."/>
            <person name="Clum A."/>
            <person name="Na H."/>
            <person name="Ledsgaard L."/>
            <person name="Lin J."/>
            <person name="Lipzen A."/>
            <person name="Kuo A."/>
            <person name="Riley R."/>
            <person name="Mondo S."/>
            <person name="Labutti K."/>
            <person name="Haridas S."/>
            <person name="Pangalinan J."/>
            <person name="Salamov A.A."/>
            <person name="Simmons B.A."/>
            <person name="Magnuson J.K."/>
            <person name="Chen J."/>
            <person name="Drula E."/>
            <person name="Henrissat B."/>
            <person name="Wiebenga A."/>
            <person name="Lubbers R.J."/>
            <person name="Gomes A.C."/>
            <person name="Makela M.R."/>
            <person name="Stajich J."/>
            <person name="Grigoriev I.V."/>
            <person name="Mortensen U.H."/>
            <person name="De Vries R.P."/>
            <person name="Baker S.E."/>
            <person name="Andersen M.R."/>
        </authorList>
    </citation>
    <scope>NUCLEOTIDE SEQUENCE [LARGE SCALE GENOMIC DNA]</scope>
    <source>
        <strain evidence="1 2">CBS 209.92</strain>
    </source>
</reference>
<gene>
    <name evidence="1" type="ORF">BJX66DRAFT_291345</name>
</gene>